<dbReference type="EMBL" id="JASPKZ010007262">
    <property type="protein sequence ID" value="KAJ9585542.1"/>
    <property type="molecule type" value="Genomic_DNA"/>
</dbReference>
<reference evidence="1" key="2">
    <citation type="submission" date="2023-05" db="EMBL/GenBank/DDBJ databases">
        <authorList>
            <person name="Fouks B."/>
        </authorList>
    </citation>
    <scope>NUCLEOTIDE SEQUENCE</scope>
    <source>
        <strain evidence="1">Stay&amp;Tobe</strain>
        <tissue evidence="1">Testes</tissue>
    </source>
</reference>
<reference evidence="1" key="1">
    <citation type="journal article" date="2023" name="IScience">
        <title>Live-bearing cockroach genome reveals convergent evolutionary mechanisms linked to viviparity in insects and beyond.</title>
        <authorList>
            <person name="Fouks B."/>
            <person name="Harrison M.C."/>
            <person name="Mikhailova A.A."/>
            <person name="Marchal E."/>
            <person name="English S."/>
            <person name="Carruthers M."/>
            <person name="Jennings E.C."/>
            <person name="Chiamaka E.L."/>
            <person name="Frigard R.A."/>
            <person name="Pippel M."/>
            <person name="Attardo G.M."/>
            <person name="Benoit J.B."/>
            <person name="Bornberg-Bauer E."/>
            <person name="Tobe S.S."/>
        </authorList>
    </citation>
    <scope>NUCLEOTIDE SEQUENCE</scope>
    <source>
        <strain evidence="1">Stay&amp;Tobe</strain>
    </source>
</reference>
<dbReference type="Proteomes" id="UP001233999">
    <property type="component" value="Unassembled WGS sequence"/>
</dbReference>
<organism evidence="1 2">
    <name type="scientific">Diploptera punctata</name>
    <name type="common">Pacific beetle cockroach</name>
    <dbReference type="NCBI Taxonomy" id="6984"/>
    <lineage>
        <taxon>Eukaryota</taxon>
        <taxon>Metazoa</taxon>
        <taxon>Ecdysozoa</taxon>
        <taxon>Arthropoda</taxon>
        <taxon>Hexapoda</taxon>
        <taxon>Insecta</taxon>
        <taxon>Pterygota</taxon>
        <taxon>Neoptera</taxon>
        <taxon>Polyneoptera</taxon>
        <taxon>Dictyoptera</taxon>
        <taxon>Blattodea</taxon>
        <taxon>Blaberoidea</taxon>
        <taxon>Blaberidae</taxon>
        <taxon>Diplopterinae</taxon>
        <taxon>Diploptera</taxon>
    </lineage>
</organism>
<evidence type="ECO:0000313" key="2">
    <source>
        <dbReference type="Proteomes" id="UP001233999"/>
    </source>
</evidence>
<accession>A0AAD7ZSX5</accession>
<sequence>SSNVCGFVLSGERVFLIFKLTSSRTSGWQSEMRTRKERAPDGVSDCFALPRSAADILLIQRLTELLSTVDPRTHFLSAFIICLFAVVN</sequence>
<comment type="caution">
    <text evidence="1">The sequence shown here is derived from an EMBL/GenBank/DDBJ whole genome shotgun (WGS) entry which is preliminary data.</text>
</comment>
<feature type="non-terminal residue" evidence="1">
    <location>
        <position position="88"/>
    </location>
</feature>
<protein>
    <submittedName>
        <fullName evidence="1">Uncharacterized protein</fullName>
    </submittedName>
</protein>
<name>A0AAD7ZSX5_DIPPU</name>
<dbReference type="AlphaFoldDB" id="A0AAD7ZSX5"/>
<feature type="non-terminal residue" evidence="1">
    <location>
        <position position="1"/>
    </location>
</feature>
<proteinExistence type="predicted"/>
<evidence type="ECO:0000313" key="1">
    <source>
        <dbReference type="EMBL" id="KAJ9585542.1"/>
    </source>
</evidence>
<gene>
    <name evidence="1" type="ORF">L9F63_002659</name>
</gene>
<keyword evidence="2" id="KW-1185">Reference proteome</keyword>